<protein>
    <submittedName>
        <fullName evidence="1">Uncharacterized protein</fullName>
    </submittedName>
</protein>
<sequence>MDDEPLGTAAFDKIKKGREGLQTEVCKIMYCCRLVFAYADLPYLWEGFLFALPNIAGYGGSQTMT</sequence>
<accession>A0A1M6LJY2</accession>
<reference evidence="1 2" key="1">
    <citation type="submission" date="2016-11" db="EMBL/GenBank/DDBJ databases">
        <authorList>
            <person name="Jaros S."/>
            <person name="Januszkiewicz K."/>
            <person name="Wedrychowicz H."/>
        </authorList>
    </citation>
    <scope>NUCLEOTIDE SEQUENCE [LARGE SCALE GENOMIC DNA]</scope>
    <source>
        <strain evidence="1 2">DSM 17477</strain>
    </source>
</reference>
<name>A0A1M6LJY2_9FIRM</name>
<organism evidence="1 2">
    <name type="scientific">Dethiosulfatibacter aminovorans DSM 17477</name>
    <dbReference type="NCBI Taxonomy" id="1121476"/>
    <lineage>
        <taxon>Bacteria</taxon>
        <taxon>Bacillati</taxon>
        <taxon>Bacillota</taxon>
        <taxon>Tissierellia</taxon>
        <taxon>Dethiosulfatibacter</taxon>
    </lineage>
</organism>
<gene>
    <name evidence="1" type="ORF">SAMN02745751_03205</name>
</gene>
<evidence type="ECO:0000313" key="1">
    <source>
        <dbReference type="EMBL" id="SHJ71482.1"/>
    </source>
</evidence>
<evidence type="ECO:0000313" key="2">
    <source>
        <dbReference type="Proteomes" id="UP000184052"/>
    </source>
</evidence>
<dbReference type="EMBL" id="FQZL01000032">
    <property type="protein sequence ID" value="SHJ71482.1"/>
    <property type="molecule type" value="Genomic_DNA"/>
</dbReference>
<dbReference type="Proteomes" id="UP000184052">
    <property type="component" value="Unassembled WGS sequence"/>
</dbReference>
<dbReference type="STRING" id="1121476.SAMN02745751_03205"/>
<proteinExistence type="predicted"/>
<dbReference type="RefSeq" id="WP_073050572.1">
    <property type="nucleotide sequence ID" value="NZ_FQZL01000032.1"/>
</dbReference>
<dbReference type="AlphaFoldDB" id="A0A1M6LJY2"/>
<keyword evidence="2" id="KW-1185">Reference proteome</keyword>